<keyword evidence="3 5" id="KW-0732">Signal</keyword>
<dbReference type="EMBL" id="DAAFTP010000031">
    <property type="protein sequence ID" value="HAB1453983.1"/>
    <property type="molecule type" value="Genomic_DNA"/>
</dbReference>
<sequence length="177" mass="18595">MKLLAVFPVIFLFGQMTDALAAGDTAAITLAGRVLASTCTLDSSVARQTVVLPDISVRDIERKGKTEIPFVLKDCGADVTAVKVTASGTADKSNPGAFANEIPDGTEGGTTGVALSLTMRNGTYPFSPAGDQSEVINLTPLSDNRFSFYAQLIHVGTDLQVTPGKVSSVVNFTFDYQ</sequence>
<accession>A0A6Y0WQ06</accession>
<feature type="signal peptide" evidence="5">
    <location>
        <begin position="1"/>
        <end position="21"/>
    </location>
</feature>
<dbReference type="PANTHER" id="PTHR33420">
    <property type="entry name" value="FIMBRIAL SUBUNIT ELFA-RELATED"/>
    <property type="match status" value="1"/>
</dbReference>
<dbReference type="GO" id="GO:0043709">
    <property type="term" value="P:cell adhesion involved in single-species biofilm formation"/>
    <property type="evidence" value="ECO:0007669"/>
    <property type="project" value="TreeGrafter"/>
</dbReference>
<dbReference type="Pfam" id="PF00419">
    <property type="entry name" value="Fimbrial"/>
    <property type="match status" value="1"/>
</dbReference>
<reference evidence="8" key="2">
    <citation type="submission" date="2019-05" db="EMBL/GenBank/DDBJ databases">
        <authorList>
            <consortium name="NCBI Pathogen Detection Project"/>
        </authorList>
    </citation>
    <scope>NUCLEOTIDE SEQUENCE</scope>
    <source>
        <strain evidence="8">Salmonella enterica</strain>
    </source>
</reference>
<dbReference type="PANTHER" id="PTHR33420:SF3">
    <property type="entry name" value="FIMBRIAL SUBUNIT ELFA"/>
    <property type="match status" value="1"/>
</dbReference>
<evidence type="ECO:0000313" key="7">
    <source>
        <dbReference type="EMBL" id="HAB1453983.1"/>
    </source>
</evidence>
<dbReference type="InterPro" id="IPR050263">
    <property type="entry name" value="Bact_Fimbrial_Adh_Pro"/>
</dbReference>
<gene>
    <name evidence="7" type="ORF">GI588_14715</name>
    <name evidence="8" type="ORF">GJE24_16110</name>
</gene>
<dbReference type="SUPFAM" id="SSF49401">
    <property type="entry name" value="Bacterial adhesins"/>
    <property type="match status" value="1"/>
</dbReference>
<proteinExistence type="inferred from homology"/>
<dbReference type="InterPro" id="IPR036937">
    <property type="entry name" value="Adhesion_dom_fimbrial_sf"/>
</dbReference>
<dbReference type="Gene3D" id="2.60.40.1090">
    <property type="entry name" value="Fimbrial-type adhesion domain"/>
    <property type="match status" value="1"/>
</dbReference>
<dbReference type="AlphaFoldDB" id="A0A6Y0WQ06"/>
<reference evidence="8" key="1">
    <citation type="journal article" date="2018" name="Genome Biol.">
        <title>SKESA: strategic k-mer extension for scrupulous assemblies.</title>
        <authorList>
            <person name="Souvorov A."/>
            <person name="Agarwala R."/>
            <person name="Lipman D.J."/>
        </authorList>
    </citation>
    <scope>NUCLEOTIDE SEQUENCE</scope>
    <source>
        <strain evidence="8">Salmonella enterica</strain>
    </source>
</reference>
<organism evidence="8">
    <name type="scientific">Salmonella enterica subsp. enterica serovar Java</name>
    <dbReference type="NCBI Taxonomy" id="224729"/>
    <lineage>
        <taxon>Bacteria</taxon>
        <taxon>Pseudomonadati</taxon>
        <taxon>Pseudomonadota</taxon>
        <taxon>Gammaproteobacteria</taxon>
        <taxon>Enterobacterales</taxon>
        <taxon>Enterobacteriaceae</taxon>
        <taxon>Salmonella</taxon>
    </lineage>
</organism>
<feature type="chain" id="PRO_5040623612" evidence="5">
    <location>
        <begin position="22"/>
        <end position="177"/>
    </location>
</feature>
<dbReference type="InterPro" id="IPR008966">
    <property type="entry name" value="Adhesion_dom_sf"/>
</dbReference>
<dbReference type="EMBL" id="DAAGLD010000037">
    <property type="protein sequence ID" value="HAB3516709.1"/>
    <property type="molecule type" value="Genomic_DNA"/>
</dbReference>
<comment type="subcellular location">
    <subcellularLocation>
        <location evidence="1">Fimbrium</location>
    </subcellularLocation>
</comment>
<evidence type="ECO:0000256" key="1">
    <source>
        <dbReference type="ARBA" id="ARBA00004561"/>
    </source>
</evidence>
<evidence type="ECO:0000256" key="4">
    <source>
        <dbReference type="ARBA" id="ARBA00023263"/>
    </source>
</evidence>
<name>A0A6Y0WQ06_SALEB</name>
<evidence type="ECO:0000256" key="2">
    <source>
        <dbReference type="ARBA" id="ARBA00006671"/>
    </source>
</evidence>
<protein>
    <submittedName>
        <fullName evidence="8">Type 1 fimbrial protein</fullName>
    </submittedName>
</protein>
<feature type="domain" description="Fimbrial-type adhesion" evidence="6">
    <location>
        <begin position="29"/>
        <end position="177"/>
    </location>
</feature>
<evidence type="ECO:0000313" key="8">
    <source>
        <dbReference type="EMBL" id="HAB3516709.1"/>
    </source>
</evidence>
<dbReference type="GO" id="GO:0009289">
    <property type="term" value="C:pilus"/>
    <property type="evidence" value="ECO:0007669"/>
    <property type="project" value="UniProtKB-SubCell"/>
</dbReference>
<evidence type="ECO:0000256" key="3">
    <source>
        <dbReference type="ARBA" id="ARBA00022729"/>
    </source>
</evidence>
<comment type="caution">
    <text evidence="8">The sequence shown here is derived from an EMBL/GenBank/DDBJ whole genome shotgun (WGS) entry which is preliminary data.</text>
</comment>
<evidence type="ECO:0000256" key="5">
    <source>
        <dbReference type="SAM" id="SignalP"/>
    </source>
</evidence>
<evidence type="ECO:0000259" key="6">
    <source>
        <dbReference type="Pfam" id="PF00419"/>
    </source>
</evidence>
<keyword evidence="4" id="KW-0281">Fimbrium</keyword>
<comment type="similarity">
    <text evidence="2">Belongs to the fimbrial protein family.</text>
</comment>
<dbReference type="InterPro" id="IPR000259">
    <property type="entry name" value="Adhesion_dom_fimbrial"/>
</dbReference>